<proteinExistence type="predicted"/>
<reference evidence="1 2" key="1">
    <citation type="submission" date="2020-04" db="EMBL/GenBank/DDBJ databases">
        <title>Flammeovirgaceae bacterium KN852 isolated from deep sea.</title>
        <authorList>
            <person name="Zhang D.-C."/>
        </authorList>
    </citation>
    <scope>NUCLEOTIDE SEQUENCE [LARGE SCALE GENOMIC DNA]</scope>
    <source>
        <strain evidence="1 2">KN852</strain>
    </source>
</reference>
<dbReference type="AlphaFoldDB" id="A0A848J1V6"/>
<accession>A0A848J1V6</accession>
<dbReference type="EMBL" id="JABBNU010000014">
    <property type="protein sequence ID" value="NMM50557.1"/>
    <property type="molecule type" value="Genomic_DNA"/>
</dbReference>
<name>A0A848J1V6_9BACT</name>
<keyword evidence="2" id="KW-1185">Reference proteome</keyword>
<dbReference type="RefSeq" id="WP_169684922.1">
    <property type="nucleotide sequence ID" value="NZ_JABBNU010000014.1"/>
</dbReference>
<comment type="caution">
    <text evidence="1">The sequence shown here is derived from an EMBL/GenBank/DDBJ whole genome shotgun (WGS) entry which is preliminary data.</text>
</comment>
<gene>
    <name evidence="1" type="ORF">HH304_19260</name>
</gene>
<dbReference type="Proteomes" id="UP000559010">
    <property type="component" value="Unassembled WGS sequence"/>
</dbReference>
<protein>
    <submittedName>
        <fullName evidence="1">Uncharacterized protein</fullName>
    </submittedName>
</protein>
<organism evidence="1 2">
    <name type="scientific">Marinigracilibium pacificum</name>
    <dbReference type="NCBI Taxonomy" id="2729599"/>
    <lineage>
        <taxon>Bacteria</taxon>
        <taxon>Pseudomonadati</taxon>
        <taxon>Bacteroidota</taxon>
        <taxon>Cytophagia</taxon>
        <taxon>Cytophagales</taxon>
        <taxon>Flammeovirgaceae</taxon>
        <taxon>Marinigracilibium</taxon>
    </lineage>
</organism>
<evidence type="ECO:0000313" key="2">
    <source>
        <dbReference type="Proteomes" id="UP000559010"/>
    </source>
</evidence>
<sequence>MKTTSILNKQSVWLTLGVMIALLIGAQNISKAANNDDNCCTIDTIAGEKVEKNDLKFTIEFIENEILLEEHFGYLNQASYSIMDESYNVIYSKTYEFMEENEDTQLNKLLKNSELIMKDGDDHYYLYTGSNLN</sequence>
<evidence type="ECO:0000313" key="1">
    <source>
        <dbReference type="EMBL" id="NMM50557.1"/>
    </source>
</evidence>